<keyword evidence="1" id="KW-0472">Membrane</keyword>
<feature type="transmembrane region" description="Helical" evidence="1">
    <location>
        <begin position="464"/>
        <end position="484"/>
    </location>
</feature>
<name>A0A9P4H7P3_9PLEO</name>
<organism evidence="2 3">
    <name type="scientific">Setomelanomma holmii</name>
    <dbReference type="NCBI Taxonomy" id="210430"/>
    <lineage>
        <taxon>Eukaryota</taxon>
        <taxon>Fungi</taxon>
        <taxon>Dikarya</taxon>
        <taxon>Ascomycota</taxon>
        <taxon>Pezizomycotina</taxon>
        <taxon>Dothideomycetes</taxon>
        <taxon>Pleosporomycetidae</taxon>
        <taxon>Pleosporales</taxon>
        <taxon>Pleosporineae</taxon>
        <taxon>Phaeosphaeriaceae</taxon>
        <taxon>Setomelanomma</taxon>
    </lineage>
</organism>
<accession>A0A9P4H7P3</accession>
<evidence type="ECO:0000313" key="3">
    <source>
        <dbReference type="Proteomes" id="UP000799777"/>
    </source>
</evidence>
<sequence length="508" mass="55835">MGLIITTVSSSVLLEADARKRTLGCPSRVCDFVKHDRATVQFVLQLLSNGLAMIQMSTLCSLINWATRAHWASNPASLSMTRFWNSLCLRYIDCRLPLRLLLPCLAFVVLTAMPVAIWVGAVTPIASAVISADTLSIPAYYNASQIRDWRIEGDEQPSIVSNEHGLFSYSVGIHMQASLMNSASSSSTTDGQTRRHRKYDTSRFEYIGRSYGVGATVGVEDKHLQNEWSQGYDYHETNFYTTVKCAYNASSDYQLHSTNDSTIYMASGNLPNSGNHGPEESAYLGLGPDAIVGIGVTGNDEDSRRILAFAAGKNYAYLNNIQCTFTFNPTLFRVVVDLRDNSVTVTPLYPIREFFLGAANLTHSLVRQFSIIAKLQTSLHVSALGNAFNQSITDYVQNSRAHGNRRPAYSFDAATLPGVETALLAMADDMLVAYSGAQMYIQQDSKQVSVTVSQTAYRIGAKTYIYLIGITNAIVILCFLAECIRTRNWKDLPALGYLDPAAMLVASA</sequence>
<comment type="caution">
    <text evidence="2">The sequence shown here is derived from an EMBL/GenBank/DDBJ whole genome shotgun (WGS) entry which is preliminary data.</text>
</comment>
<dbReference type="OrthoDB" id="529273at2759"/>
<feature type="non-terminal residue" evidence="2">
    <location>
        <position position="508"/>
    </location>
</feature>
<dbReference type="AlphaFoldDB" id="A0A9P4H7P3"/>
<keyword evidence="3" id="KW-1185">Reference proteome</keyword>
<dbReference type="EMBL" id="ML978204">
    <property type="protein sequence ID" value="KAF2029179.1"/>
    <property type="molecule type" value="Genomic_DNA"/>
</dbReference>
<protein>
    <submittedName>
        <fullName evidence="2">Uncharacterized protein</fullName>
    </submittedName>
</protein>
<keyword evidence="1" id="KW-0812">Transmembrane</keyword>
<dbReference type="Proteomes" id="UP000799777">
    <property type="component" value="Unassembled WGS sequence"/>
</dbReference>
<evidence type="ECO:0000313" key="2">
    <source>
        <dbReference type="EMBL" id="KAF2029179.1"/>
    </source>
</evidence>
<proteinExistence type="predicted"/>
<evidence type="ECO:0000256" key="1">
    <source>
        <dbReference type="SAM" id="Phobius"/>
    </source>
</evidence>
<feature type="transmembrane region" description="Helical" evidence="1">
    <location>
        <begin position="100"/>
        <end position="121"/>
    </location>
</feature>
<reference evidence="2" key="1">
    <citation type="journal article" date="2020" name="Stud. Mycol.">
        <title>101 Dothideomycetes genomes: a test case for predicting lifestyles and emergence of pathogens.</title>
        <authorList>
            <person name="Haridas S."/>
            <person name="Albert R."/>
            <person name="Binder M."/>
            <person name="Bloem J."/>
            <person name="Labutti K."/>
            <person name="Salamov A."/>
            <person name="Andreopoulos B."/>
            <person name="Baker S."/>
            <person name="Barry K."/>
            <person name="Bills G."/>
            <person name="Bluhm B."/>
            <person name="Cannon C."/>
            <person name="Castanera R."/>
            <person name="Culley D."/>
            <person name="Daum C."/>
            <person name="Ezra D."/>
            <person name="Gonzalez J."/>
            <person name="Henrissat B."/>
            <person name="Kuo A."/>
            <person name="Liang C."/>
            <person name="Lipzen A."/>
            <person name="Lutzoni F."/>
            <person name="Magnuson J."/>
            <person name="Mondo S."/>
            <person name="Nolan M."/>
            <person name="Ohm R."/>
            <person name="Pangilinan J."/>
            <person name="Park H.-J."/>
            <person name="Ramirez L."/>
            <person name="Alfaro M."/>
            <person name="Sun H."/>
            <person name="Tritt A."/>
            <person name="Yoshinaga Y."/>
            <person name="Zwiers L.-H."/>
            <person name="Turgeon B."/>
            <person name="Goodwin S."/>
            <person name="Spatafora J."/>
            <person name="Crous P."/>
            <person name="Grigoriev I."/>
        </authorList>
    </citation>
    <scope>NUCLEOTIDE SEQUENCE</scope>
    <source>
        <strain evidence="2">CBS 110217</strain>
    </source>
</reference>
<gene>
    <name evidence="2" type="ORF">EK21DRAFT_13746</name>
</gene>
<keyword evidence="1" id="KW-1133">Transmembrane helix</keyword>